<proteinExistence type="predicted"/>
<accession>A0ABU1PNW7</accession>
<name>A0ABU1PNW7_9PSEU</name>
<evidence type="ECO:0008006" key="3">
    <source>
        <dbReference type="Google" id="ProtNLM"/>
    </source>
</evidence>
<dbReference type="CDD" id="cd06268">
    <property type="entry name" value="PBP1_ABC_transporter_LIVBP-like"/>
    <property type="match status" value="1"/>
</dbReference>
<reference evidence="1 2" key="1">
    <citation type="submission" date="2023-07" db="EMBL/GenBank/DDBJ databases">
        <title>Sequencing the genomes of 1000 actinobacteria strains.</title>
        <authorList>
            <person name="Klenk H.-P."/>
        </authorList>
    </citation>
    <scope>NUCLEOTIDE SEQUENCE [LARGE SCALE GENOMIC DNA]</scope>
    <source>
        <strain evidence="1 2">DSM 43749</strain>
    </source>
</reference>
<dbReference type="InterPro" id="IPR028082">
    <property type="entry name" value="Peripla_BP_I"/>
</dbReference>
<comment type="caution">
    <text evidence="1">The sequence shown here is derived from an EMBL/GenBank/DDBJ whole genome shotgun (WGS) entry which is preliminary data.</text>
</comment>
<dbReference type="Proteomes" id="UP001268819">
    <property type="component" value="Unassembled WGS sequence"/>
</dbReference>
<dbReference type="Gene3D" id="3.40.50.2300">
    <property type="match status" value="2"/>
</dbReference>
<gene>
    <name evidence="1" type="ORF">J2S66_000655</name>
</gene>
<evidence type="ECO:0000313" key="1">
    <source>
        <dbReference type="EMBL" id="MDR6592271.1"/>
    </source>
</evidence>
<dbReference type="EMBL" id="JAVDSG010000001">
    <property type="protein sequence ID" value="MDR6592271.1"/>
    <property type="molecule type" value="Genomic_DNA"/>
</dbReference>
<keyword evidence="2" id="KW-1185">Reference proteome</keyword>
<organism evidence="1 2">
    <name type="scientific">Saccharothrix longispora</name>
    <dbReference type="NCBI Taxonomy" id="33920"/>
    <lineage>
        <taxon>Bacteria</taxon>
        <taxon>Bacillati</taxon>
        <taxon>Actinomycetota</taxon>
        <taxon>Actinomycetes</taxon>
        <taxon>Pseudonocardiales</taxon>
        <taxon>Pseudonocardiaceae</taxon>
        <taxon>Saccharothrix</taxon>
    </lineage>
</organism>
<protein>
    <recommendedName>
        <fullName evidence="3">ABC-type branched-subunit amino acid transport system substrate-binding protein</fullName>
    </recommendedName>
</protein>
<sequence length="914" mass="100032">MTERLSSVEVIDELVKLLQDLTERPRFGELPGRRSGARAGGDRGIPLVCLVRGPESAGLLGALRAHLRGAHPGRVPHALHRFEDAAEASDAPAGPGGSGGSEARTLEAVGAILVSVARELSSGVNGRYGRHEFRRLELVYWLMNQRVDGADPESAATLLTRLRERDLRRRSGDDLMPRDVLDSATETAPWWVRLVLRLVPSFLFRAKLRGVVPGSEYRWLLRQPYLAPHDPGTFIGFAERLTSGLLPGRSAEPREDTGQLAKLLVNAFLEDVRRAYRRSLWRIRSARRTVYPVVLLDGIRRDNGGYAVLKLINDVRNDTGAFDPLVIISGSEKVPPDAENAAEREPVPVDQASHAYETWARKLATDSRARRPTAWFLPLRVPPVPIVPGEVPPTATLSVRPAPVWSRTSVLAVFAVLLLTAVGAVGYRQVSGIVAENDGWRYRHCGLERDNPDAHTLERLGDDCVGVTTGLLPLFGTGDPADLARFDKAQQRLVDQNREVLEAHERDPERPYATVVYVSAMSTARDALASNTARLMGVAARQAQLLERTGPDEPLVRVLFGNAGANMQHGEVVARTLGSMLERDKSIVGVLGMALSRRTTRETITKLGEVGLPVVAATLSDDHMRTASRMYFQVSPNNDRQARVVARYVRFAYPDKRGVVVVHSNDEEDSYASNLREDLVLRFTEQGDRVREEPYRPATGNEGSDARRLGQQLCGVAEDEVVFFAGRPADFGKLMDGVSAGCKDRPPVLLAGDDIARYAADRTLRNQHPEIPYDYVSFAVGSPGCVAATAMHQTLRAVFEEECAGDANPSLDGHAALTYDALYLFVHAMTKLGPIPVSPGHVWKEIGDIRGDQALSGESGVLDFEDGQVPTEKFIAVLRVADGAPPLVVASCGRYSERKDVDVRRAGWCPDGGR</sequence>
<dbReference type="SUPFAM" id="SSF53822">
    <property type="entry name" value="Periplasmic binding protein-like I"/>
    <property type="match status" value="1"/>
</dbReference>
<dbReference type="RefSeq" id="WP_310303624.1">
    <property type="nucleotide sequence ID" value="NZ_BAAAXB010000001.1"/>
</dbReference>
<evidence type="ECO:0000313" key="2">
    <source>
        <dbReference type="Proteomes" id="UP001268819"/>
    </source>
</evidence>